<dbReference type="AlphaFoldDB" id="A0AAX0VUH4"/>
<reference evidence="3 4" key="1">
    <citation type="submission" date="2017-12" db="EMBL/GenBank/DDBJ databases">
        <title>Detection of the carbapenemase gene blaVIM-5 in members of the Pseudomonas putida group isolated from polluted Nigerian wetlands.</title>
        <authorList>
            <person name="Adelowo O."/>
            <person name="Vollmers J."/>
            <person name="Maeusezahl I."/>
            <person name="Kaster A.-K."/>
            <person name="Mueller J.A."/>
        </authorList>
    </citation>
    <scope>NUCLEOTIDE SEQUENCE [LARGE SCALE GENOMIC DNA]</scope>
    <source>
        <strain evidence="2 3">MR119</strain>
        <strain evidence="1 4">MR144</strain>
    </source>
</reference>
<dbReference type="Proteomes" id="UP000234839">
    <property type="component" value="Unassembled WGS sequence"/>
</dbReference>
<evidence type="ECO:0000313" key="1">
    <source>
        <dbReference type="EMBL" id="PLV17743.1"/>
    </source>
</evidence>
<dbReference type="Proteomes" id="UP000234878">
    <property type="component" value="Unassembled WGS sequence"/>
</dbReference>
<accession>A0AAX0VUH4</accession>
<protein>
    <submittedName>
        <fullName evidence="1">Uncharacterized protein</fullName>
    </submittedName>
</protein>
<dbReference type="EMBL" id="PJCQ01000017">
    <property type="protein sequence ID" value="PLV17743.1"/>
    <property type="molecule type" value="Genomic_DNA"/>
</dbReference>
<keyword evidence="3" id="KW-1185">Reference proteome</keyword>
<dbReference type="RefSeq" id="WP_102082136.1">
    <property type="nucleotide sequence ID" value="NZ_PJCP01000017.1"/>
</dbReference>
<organism evidence="1 4">
    <name type="scientific">Pseudomonas guariconensis</name>
    <dbReference type="NCBI Taxonomy" id="1288410"/>
    <lineage>
        <taxon>Bacteria</taxon>
        <taxon>Pseudomonadati</taxon>
        <taxon>Pseudomonadota</taxon>
        <taxon>Gammaproteobacteria</taxon>
        <taxon>Pseudomonadales</taxon>
        <taxon>Pseudomonadaceae</taxon>
        <taxon>Pseudomonas</taxon>
    </lineage>
</organism>
<sequence length="64" mass="6998">MQTNRTDFEAGFALLGVNPNPGLHYPGAMAYARQFKKCSILTDVNVSYSSSTSANNVIKKTDKK</sequence>
<proteinExistence type="predicted"/>
<comment type="caution">
    <text evidence="1">The sequence shown here is derived from an EMBL/GenBank/DDBJ whole genome shotgun (WGS) entry which is preliminary data.</text>
</comment>
<evidence type="ECO:0000313" key="4">
    <source>
        <dbReference type="Proteomes" id="UP000234878"/>
    </source>
</evidence>
<gene>
    <name evidence="1" type="ORF">CXG49_17255</name>
    <name evidence="2" type="ORF">CXG53_19190</name>
</gene>
<evidence type="ECO:0000313" key="3">
    <source>
        <dbReference type="Proteomes" id="UP000234839"/>
    </source>
</evidence>
<evidence type="ECO:0000313" key="2">
    <source>
        <dbReference type="EMBL" id="PLV22669.1"/>
    </source>
</evidence>
<name>A0AAX0VUH4_9PSED</name>
<dbReference type="EMBL" id="PJCP01000017">
    <property type="protein sequence ID" value="PLV22669.1"/>
    <property type="molecule type" value="Genomic_DNA"/>
</dbReference>